<evidence type="ECO:0000259" key="1">
    <source>
        <dbReference type="Pfam" id="PF18174"/>
    </source>
</evidence>
<reference evidence="2 3" key="1">
    <citation type="submission" date="2016-01" db="EMBL/GenBank/DDBJ databases">
        <authorList>
            <person name="McClelland M."/>
            <person name="Jain A."/>
            <person name="Saraogi P."/>
            <person name="Mendelson R."/>
            <person name="Westerman R."/>
            <person name="SanMiguel P."/>
            <person name="Csonka L."/>
        </authorList>
    </citation>
    <scope>NUCLEOTIDE SEQUENCE [LARGE SCALE GENOMIC DNA]</scope>
    <source>
        <strain evidence="2 3">R-53146</strain>
    </source>
</reference>
<feature type="domain" description="CCDC81-like prokaryotic HU" evidence="1">
    <location>
        <begin position="3"/>
        <end position="58"/>
    </location>
</feature>
<accession>A0A0X3AP03</accession>
<dbReference type="OrthoDB" id="653949at2"/>
<dbReference type="EMBL" id="FCOR01000003">
    <property type="protein sequence ID" value="CVK15775.1"/>
    <property type="molecule type" value="Genomic_DNA"/>
</dbReference>
<sequence length="132" mass="15260">MDIVKYCILLLEEANQVTLPSFGKFELKFNSVKKDKDTYQILPPSYSLYFTQQHNLNDTCLADVIAELKPTDIEKAKELVYQTISGWKTILKTHQYLNIENLGIFTAEKEKIIFNLSENSFTTYKNFGLPPL</sequence>
<dbReference type="AlphaFoldDB" id="A0A0X3AP03"/>
<name>A0A0X3AP03_9FLAO</name>
<protein>
    <recommendedName>
        <fullName evidence="1">CCDC81-like prokaryotic HU domain-containing protein</fullName>
    </recommendedName>
</protein>
<proteinExistence type="predicted"/>
<dbReference type="RefSeq" id="WP_055425002.1">
    <property type="nucleotide sequence ID" value="NZ_FCOR01000003.1"/>
</dbReference>
<gene>
    <name evidence="2" type="ORF">Ga0061079_10385</name>
</gene>
<dbReference type="Proteomes" id="UP000182761">
    <property type="component" value="Unassembled WGS sequence"/>
</dbReference>
<evidence type="ECO:0000313" key="2">
    <source>
        <dbReference type="EMBL" id="CVK15775.1"/>
    </source>
</evidence>
<dbReference type="Pfam" id="PF18174">
    <property type="entry name" value="HU-CCDC81_bac_1"/>
    <property type="match status" value="1"/>
</dbReference>
<evidence type="ECO:0000313" key="3">
    <source>
        <dbReference type="Proteomes" id="UP000182761"/>
    </source>
</evidence>
<dbReference type="InterPro" id="IPR040495">
    <property type="entry name" value="HU-CCDC81_bac_1"/>
</dbReference>
<keyword evidence="3" id="KW-1185">Reference proteome</keyword>
<organism evidence="2 3">
    <name type="scientific">Apibacter mensalis</name>
    <dbReference type="NCBI Taxonomy" id="1586267"/>
    <lineage>
        <taxon>Bacteria</taxon>
        <taxon>Pseudomonadati</taxon>
        <taxon>Bacteroidota</taxon>
        <taxon>Flavobacteriia</taxon>
        <taxon>Flavobacteriales</taxon>
        <taxon>Weeksellaceae</taxon>
        <taxon>Apibacter</taxon>
    </lineage>
</organism>